<comment type="similarity">
    <text evidence="1">Belongs to the EndA/NucM nuclease family.</text>
</comment>
<name>A0A838ZEM0_9FLAO</name>
<dbReference type="Proteomes" id="UP000552241">
    <property type="component" value="Unassembled WGS sequence"/>
</dbReference>
<feature type="domain" description="Fibronectin type-III" evidence="6">
    <location>
        <begin position="299"/>
        <end position="388"/>
    </location>
</feature>
<accession>A0A838ZEM0</accession>
<evidence type="ECO:0000313" key="8">
    <source>
        <dbReference type="Proteomes" id="UP000552241"/>
    </source>
</evidence>
<evidence type="ECO:0000256" key="3">
    <source>
        <dbReference type="ARBA" id="ARBA00022729"/>
    </source>
</evidence>
<dbReference type="RefSeq" id="WP_182041804.1">
    <property type="nucleotide sequence ID" value="NZ_JACDZE010000001.1"/>
</dbReference>
<keyword evidence="8" id="KW-1185">Reference proteome</keyword>
<dbReference type="SMART" id="SM00060">
    <property type="entry name" value="FN3"/>
    <property type="match status" value="1"/>
</dbReference>
<keyword evidence="4" id="KW-0378">Hydrolase</keyword>
<sequence>MKKKSLLLFLFIFTQINAQIPSGYYDATVGLSGYELKSALHEIISKNHNWNYDDLPEYYEQTDLDVYYDHDPSNNPSDGMYILLDIYSEIPTGADDYEYYSTELIGNTNAEGNGYNREHMVPQSTFSIGSLSNYPMYSDLFHVIPADARINQLRSNFPYGVCGNTVYYTFSNSSKICNDATPELAYNGRVYEPIDEFKGDVARSLLYFAVRYEGKFAQFNHGGDTPPETDRSQFDGTEERAFEPAYIEMLKNWHVLDPVSQREIDRNNKVYEIQKNRNPFIDHPEWVALIWDITTDDIPPSAPTDLNSPQQFAHFVNLSWNASPEPDVLGYKIYLNGEETPIISTKATHISIDHLTPGTIYNFTVKAYDKGYLESENSNDISVTTLETDEFAKDLIITKYLEGSGNNKAIEITNKTGHEVNLNRYHLNIQFYSTTNETYYYGDSFQLEGKLDAEETIVVIHPNANFSCYEVSQAQFVTAAPPLNFSGIQYVELAYNGYTTVDAIGVKDMDNSLENVSLYRLETINQPTDVFDITQWEQHEMDYCAGLGGTMETSELEDVYTKFRIYPVPARDELFIAGEEFEKIKSLNIMDLNGRKMIELKNPFQTQNKLDISNLNTGIYILQLDDETHHFIKK</sequence>
<dbReference type="InterPro" id="IPR003961">
    <property type="entry name" value="FN3_dom"/>
</dbReference>
<feature type="signal peptide" evidence="5">
    <location>
        <begin position="1"/>
        <end position="18"/>
    </location>
</feature>
<dbReference type="GO" id="GO:0016787">
    <property type="term" value="F:hydrolase activity"/>
    <property type="evidence" value="ECO:0007669"/>
    <property type="project" value="UniProtKB-KW"/>
</dbReference>
<evidence type="ECO:0000256" key="5">
    <source>
        <dbReference type="SAM" id="SignalP"/>
    </source>
</evidence>
<dbReference type="SUPFAM" id="SSF49265">
    <property type="entry name" value="Fibronectin type III"/>
    <property type="match status" value="1"/>
</dbReference>
<keyword evidence="7" id="KW-0255">Endonuclease</keyword>
<dbReference type="Pfam" id="PF18962">
    <property type="entry name" value="Por_Secre_tail"/>
    <property type="match status" value="1"/>
</dbReference>
<feature type="chain" id="PRO_5032759501" evidence="5">
    <location>
        <begin position="19"/>
        <end position="634"/>
    </location>
</feature>
<gene>
    <name evidence="7" type="ORF">HU137_00235</name>
</gene>
<dbReference type="CDD" id="cd00063">
    <property type="entry name" value="FN3"/>
    <property type="match status" value="1"/>
</dbReference>
<dbReference type="InterPro" id="IPR044925">
    <property type="entry name" value="His-Me_finger_sf"/>
</dbReference>
<dbReference type="InterPro" id="IPR026444">
    <property type="entry name" value="Secre_tail"/>
</dbReference>
<dbReference type="PROSITE" id="PS50853">
    <property type="entry name" value="FN3"/>
    <property type="match status" value="1"/>
</dbReference>
<dbReference type="InterPro" id="IPR007346">
    <property type="entry name" value="Endonuclease-I"/>
</dbReference>
<dbReference type="InterPro" id="IPR036116">
    <property type="entry name" value="FN3_sf"/>
</dbReference>
<proteinExistence type="inferred from homology"/>
<dbReference type="PANTHER" id="PTHR33607:SF2">
    <property type="entry name" value="ENDONUCLEASE-1"/>
    <property type="match status" value="1"/>
</dbReference>
<dbReference type="InterPro" id="IPR013783">
    <property type="entry name" value="Ig-like_fold"/>
</dbReference>
<keyword evidence="2" id="KW-0540">Nuclease</keyword>
<evidence type="ECO:0000259" key="6">
    <source>
        <dbReference type="PROSITE" id="PS50853"/>
    </source>
</evidence>
<dbReference type="SUPFAM" id="SSF54060">
    <property type="entry name" value="His-Me finger endonucleases"/>
    <property type="match status" value="1"/>
</dbReference>
<evidence type="ECO:0000256" key="4">
    <source>
        <dbReference type="ARBA" id="ARBA00022801"/>
    </source>
</evidence>
<dbReference type="EMBL" id="JACDZE010000001">
    <property type="protein sequence ID" value="MBA5628191.1"/>
    <property type="molecule type" value="Genomic_DNA"/>
</dbReference>
<dbReference type="AlphaFoldDB" id="A0A838ZEM0"/>
<evidence type="ECO:0000256" key="2">
    <source>
        <dbReference type="ARBA" id="ARBA00022722"/>
    </source>
</evidence>
<dbReference type="Pfam" id="PF04231">
    <property type="entry name" value="Endonuclease_1"/>
    <property type="match status" value="1"/>
</dbReference>
<evidence type="ECO:0000313" key="7">
    <source>
        <dbReference type="EMBL" id="MBA5628191.1"/>
    </source>
</evidence>
<reference evidence="7 8" key="1">
    <citation type="submission" date="2020-07" db="EMBL/GenBank/DDBJ databases">
        <title>Moheibacter lacus sp. nov., a member of the family Flavobacteriaceae isolated from freshwater lake sediment.</title>
        <authorList>
            <person name="Liu Y."/>
        </authorList>
    </citation>
    <scope>NUCLEOTIDE SEQUENCE [LARGE SCALE GENOMIC DNA]</scope>
    <source>
        <strain evidence="7 8">BDHS18</strain>
    </source>
</reference>
<dbReference type="GO" id="GO:0004519">
    <property type="term" value="F:endonuclease activity"/>
    <property type="evidence" value="ECO:0007669"/>
    <property type="project" value="UniProtKB-KW"/>
</dbReference>
<evidence type="ECO:0000256" key="1">
    <source>
        <dbReference type="ARBA" id="ARBA00006429"/>
    </source>
</evidence>
<dbReference type="NCBIfam" id="TIGR04183">
    <property type="entry name" value="Por_Secre_tail"/>
    <property type="match status" value="1"/>
</dbReference>
<comment type="caution">
    <text evidence="7">The sequence shown here is derived from an EMBL/GenBank/DDBJ whole genome shotgun (WGS) entry which is preliminary data.</text>
</comment>
<organism evidence="7 8">
    <name type="scientific">Moheibacter lacus</name>
    <dbReference type="NCBI Taxonomy" id="2745851"/>
    <lineage>
        <taxon>Bacteria</taxon>
        <taxon>Pseudomonadati</taxon>
        <taxon>Bacteroidota</taxon>
        <taxon>Flavobacteriia</taxon>
        <taxon>Flavobacteriales</taxon>
        <taxon>Weeksellaceae</taxon>
        <taxon>Moheibacter</taxon>
    </lineage>
</organism>
<dbReference type="Pfam" id="PF00041">
    <property type="entry name" value="fn3"/>
    <property type="match status" value="1"/>
</dbReference>
<dbReference type="PANTHER" id="PTHR33607">
    <property type="entry name" value="ENDONUCLEASE-1"/>
    <property type="match status" value="1"/>
</dbReference>
<keyword evidence="3 5" id="KW-0732">Signal</keyword>
<dbReference type="Gene3D" id="2.60.40.10">
    <property type="entry name" value="Immunoglobulins"/>
    <property type="match status" value="1"/>
</dbReference>
<protein>
    <submittedName>
        <fullName evidence="7">Endonuclease</fullName>
    </submittedName>
</protein>